<keyword evidence="4" id="KW-1185">Reference proteome</keyword>
<dbReference type="GeneID" id="31489956"/>
<dbReference type="PANTHER" id="PTHR30535">
    <property type="entry name" value="VITAMIN B12-BINDING PROTEIN"/>
    <property type="match status" value="1"/>
</dbReference>
<dbReference type="Gene3D" id="3.40.50.1980">
    <property type="entry name" value="Nitrogenase molybdenum iron protein domain"/>
    <property type="match status" value="2"/>
</dbReference>
<dbReference type="PROSITE" id="PS50983">
    <property type="entry name" value="FE_B12_PBP"/>
    <property type="match status" value="1"/>
</dbReference>
<evidence type="ECO:0000259" key="2">
    <source>
        <dbReference type="PROSITE" id="PS50983"/>
    </source>
</evidence>
<dbReference type="InterPro" id="IPR002491">
    <property type="entry name" value="ABC_transptr_periplasmic_BD"/>
</dbReference>
<dbReference type="EMBL" id="CP001312">
    <property type="protein sequence ID" value="ADE84788.1"/>
    <property type="molecule type" value="Genomic_DNA"/>
</dbReference>
<name>D5AQY2_RHOCB</name>
<dbReference type="PANTHER" id="PTHR30535:SF34">
    <property type="entry name" value="MOLYBDATE-BINDING PROTEIN MOLA"/>
    <property type="match status" value="1"/>
</dbReference>
<dbReference type="OrthoDB" id="9775594at2"/>
<reference evidence="3 4" key="2">
    <citation type="journal article" date="2010" name="J. Bacteriol.">
        <title>Complete genome sequence of the photosynthetic purple nonsulfur bacterium Rhodobacter capsulatus SB 1003.</title>
        <authorList>
            <person name="Strnad H."/>
            <person name="Lapidus A."/>
            <person name="Paces J."/>
            <person name="Ulbrich P."/>
            <person name="Vlcek C."/>
            <person name="Paces V."/>
            <person name="Haselkorn R."/>
        </authorList>
    </citation>
    <scope>NUCLEOTIDE SEQUENCE [LARGE SCALE GENOMIC DNA]</scope>
    <source>
        <strain evidence="4">ATCC BAA-309 / NBRC 16581 / SB1003</strain>
    </source>
</reference>
<dbReference type="SUPFAM" id="SSF53807">
    <property type="entry name" value="Helical backbone' metal receptor"/>
    <property type="match status" value="1"/>
</dbReference>
<evidence type="ECO:0000313" key="3">
    <source>
        <dbReference type="EMBL" id="ADE84788.1"/>
    </source>
</evidence>
<organism evidence="3 4">
    <name type="scientific">Rhodobacter capsulatus (strain ATCC BAA-309 / NBRC 16581 / SB1003)</name>
    <dbReference type="NCBI Taxonomy" id="272942"/>
    <lineage>
        <taxon>Bacteria</taxon>
        <taxon>Pseudomonadati</taxon>
        <taxon>Pseudomonadota</taxon>
        <taxon>Alphaproteobacteria</taxon>
        <taxon>Rhodobacterales</taxon>
        <taxon>Rhodobacter group</taxon>
        <taxon>Rhodobacter</taxon>
    </lineage>
</organism>
<dbReference type="SMR" id="D5AQY2"/>
<dbReference type="HOGENOM" id="CLU_038034_5_1_5"/>
<reference key="1">
    <citation type="submission" date="2008-12" db="EMBL/GenBank/DDBJ databases">
        <title>Complete genome sequence of Rhodobacter capsulatus SB1003.</title>
        <authorList>
            <person name="Strnad H."/>
            <person name="Lapidus A."/>
            <person name="Vlcek C."/>
            <person name="Ulbrich P."/>
            <person name="Paces J."/>
            <person name="Maltsev N."/>
            <person name="Kumar V."/>
            <person name="Kogan Y."/>
            <person name="Milgram A."/>
            <person name="Rebrekov D."/>
            <person name="Mazur M."/>
            <person name="Cox R."/>
            <person name="Kyrpides N."/>
            <person name="Kolar M."/>
            <person name="Sachova J."/>
            <person name="Ridl J."/>
            <person name="Ivanova N."/>
            <person name="Kapatral V."/>
            <person name="Los T."/>
            <person name="Lykidis A."/>
            <person name="Mikhailova N."/>
            <person name="Reznik G."/>
            <person name="Vasieva O."/>
            <person name="Fonstein M."/>
            <person name="Paces V."/>
            <person name="Haselkorn R."/>
        </authorList>
    </citation>
    <scope>NUCLEOTIDE SEQUENCE</scope>
    <source>
        <strain>SB1003</strain>
    </source>
</reference>
<accession>D5AQY2</accession>
<keyword evidence="1" id="KW-0732">Signal</keyword>
<dbReference type="eggNOG" id="COG0614">
    <property type="taxonomic scope" value="Bacteria"/>
</dbReference>
<dbReference type="AlphaFoldDB" id="D5AQY2"/>
<feature type="chain" id="PRO_5003069583" evidence="1">
    <location>
        <begin position="26"/>
        <end position="368"/>
    </location>
</feature>
<dbReference type="STRING" id="272942.RCAP_rcc01028"/>
<protein>
    <submittedName>
        <fullName evidence="3">Iron siderophore/cobalamin ABC transporter, periplasmic iron siderophore/cobalamin-binding protein</fullName>
    </submittedName>
</protein>
<proteinExistence type="predicted"/>
<dbReference type="InterPro" id="IPR050902">
    <property type="entry name" value="ABC_Transporter_SBP"/>
</dbReference>
<dbReference type="RefSeq" id="WP_013066767.1">
    <property type="nucleotide sequence ID" value="NC_014034.1"/>
</dbReference>
<dbReference type="Pfam" id="PF01497">
    <property type="entry name" value="Peripla_BP_2"/>
    <property type="match status" value="1"/>
</dbReference>
<gene>
    <name evidence="3" type="ordered locus">RCAP_rcc01028</name>
</gene>
<sequence>MKLASFAVLAALLLGPAAIPGPARAHDMITDLDGRTVMIHAVPKRVALGFYYEDYLAVTGPEGAAKIVSLSRAPWADWRPQQWAAYVKVFPALETLPDFGNADDNSFSVEALIASKPEVALLSTWQTAAIGAAGVKQIEDAGITLVALDYNAQTLERHLLSTRILGAVMGQPERAEQLAGIYAAKTQDTLARIAKAGPSHRKVYVELAQKGPDEIGNTYGKGMWAAVIDLVGGDNIAKGQIENWGPLSPEYVLASQPDVILLAGSEWKNKPQAVILGFGATEAAAQPKMAAYATRPGWADLPAVKQREVYGIYHGGNRTLSDFVYVRTVAKALYPEAFADVDPAAELRAYYQAWLPVVPEGVFVTKLQ</sequence>
<dbReference type="KEGG" id="rcp:RCAP_rcc01028"/>
<feature type="domain" description="Fe/B12 periplasmic-binding" evidence="2">
    <location>
        <begin position="44"/>
        <end position="341"/>
    </location>
</feature>
<dbReference type="Proteomes" id="UP000002361">
    <property type="component" value="Chromosome"/>
</dbReference>
<evidence type="ECO:0000313" key="4">
    <source>
        <dbReference type="Proteomes" id="UP000002361"/>
    </source>
</evidence>
<feature type="signal peptide" evidence="1">
    <location>
        <begin position="1"/>
        <end position="25"/>
    </location>
</feature>
<evidence type="ECO:0000256" key="1">
    <source>
        <dbReference type="SAM" id="SignalP"/>
    </source>
</evidence>